<dbReference type="PROSITE" id="PS51898">
    <property type="entry name" value="TYR_RECOMBINASE"/>
    <property type="match status" value="1"/>
</dbReference>
<name>A0AB33Z1T2_9GAMM</name>
<proteinExistence type="predicted"/>
<organism evidence="3 4">
    <name type="scientific">Cycloclasticus pugetii</name>
    <dbReference type="NCBI Taxonomy" id="34068"/>
    <lineage>
        <taxon>Bacteria</taxon>
        <taxon>Pseudomonadati</taxon>
        <taxon>Pseudomonadota</taxon>
        <taxon>Gammaproteobacteria</taxon>
        <taxon>Thiotrichales</taxon>
        <taxon>Piscirickettsiaceae</taxon>
        <taxon>Cycloclasticus</taxon>
    </lineage>
</organism>
<evidence type="ECO:0000259" key="2">
    <source>
        <dbReference type="PROSITE" id="PS51898"/>
    </source>
</evidence>
<dbReference type="GO" id="GO:0015074">
    <property type="term" value="P:DNA integration"/>
    <property type="evidence" value="ECO:0007669"/>
    <property type="project" value="InterPro"/>
</dbReference>
<dbReference type="Pfam" id="PF00589">
    <property type="entry name" value="Phage_integrase"/>
    <property type="match status" value="1"/>
</dbReference>
<dbReference type="InterPro" id="IPR011010">
    <property type="entry name" value="DNA_brk_join_enz"/>
</dbReference>
<sequence>MTDYLMQRNGVYYYRRRVPEYVAHFDPRKFVRSSLQTRDRREAMRKSMIHNDFIEEYWRSLVLQHGEASPKTDYKLAVKRARTFNLNYRSAVEISEAPIDRIVGRITHVSKELESTDTVKAVLGGIDKPNVLLKDCLKQYWEITKIRLVNKSPIQIRKWRNPRLAGFMFFIDVLGKDKAVQDLQRSDILKFHTALRDRIAKREILANTANKNLGYVKDILATIALDNEIDINFRRLFEELKFKMEKNSRQPFEASYVQNTLLKGDALAGLNDEARMLIFAMSDTGARESELIGLRKEDIILTGEIPFIWIQPYEGHALKTPHSDRKIPLVGASLHAFQNQPHGFHRYSNSDTASTAINKYLRENELRPTPKQTLYSLRHTFKDRLRDIGAPEEVIDELMGHKSRGPKYGRGHLLEKKHEWLERIAFDIS</sequence>
<accession>A0AB33Z1T2</accession>
<evidence type="ECO:0000256" key="1">
    <source>
        <dbReference type="ARBA" id="ARBA00023172"/>
    </source>
</evidence>
<keyword evidence="4" id="KW-1185">Reference proteome</keyword>
<dbReference type="InterPro" id="IPR002104">
    <property type="entry name" value="Integrase_catalytic"/>
</dbReference>
<dbReference type="Proteomes" id="UP000015462">
    <property type="component" value="Unassembled WGS sequence"/>
</dbReference>
<reference evidence="3 4" key="1">
    <citation type="journal article" date="2013" name="Genome Announc.">
        <title>Genome Sequence of the Pyrene- and Fluoranthene-Degrading Bacterium Cycloclasticus sp. Strain PY97M.</title>
        <authorList>
            <person name="Cui Z."/>
            <person name="Xu G."/>
            <person name="Li Q."/>
            <person name="Gao W."/>
            <person name="Zheng L."/>
        </authorList>
    </citation>
    <scope>NUCLEOTIDE SEQUENCE [LARGE SCALE GENOMIC DNA]</scope>
    <source>
        <strain evidence="3 4">PY97M</strain>
    </source>
</reference>
<evidence type="ECO:0000313" key="4">
    <source>
        <dbReference type="Proteomes" id="UP000015462"/>
    </source>
</evidence>
<dbReference type="SUPFAM" id="SSF56349">
    <property type="entry name" value="DNA breaking-rejoining enzymes"/>
    <property type="match status" value="1"/>
</dbReference>
<protein>
    <submittedName>
        <fullName evidence="3">Integrase family protein</fullName>
    </submittedName>
</protein>
<comment type="caution">
    <text evidence="3">The sequence shown here is derived from an EMBL/GenBank/DDBJ whole genome shotgun (WGS) entry which is preliminary data.</text>
</comment>
<gene>
    <name evidence="3" type="ORF">L196_06620</name>
</gene>
<dbReference type="Pfam" id="PF20172">
    <property type="entry name" value="DUF6538"/>
    <property type="match status" value="1"/>
</dbReference>
<keyword evidence="1" id="KW-0233">DNA recombination</keyword>
<evidence type="ECO:0000313" key="3">
    <source>
        <dbReference type="EMBL" id="EPD13295.1"/>
    </source>
</evidence>
<dbReference type="RefSeq" id="WP_016390410.1">
    <property type="nucleotide sequence ID" value="NZ_KE646807.1"/>
</dbReference>
<dbReference type="GO" id="GO:0003677">
    <property type="term" value="F:DNA binding"/>
    <property type="evidence" value="ECO:0007669"/>
    <property type="project" value="InterPro"/>
</dbReference>
<dbReference type="Gene3D" id="1.10.443.10">
    <property type="entry name" value="Intergrase catalytic core"/>
    <property type="match status" value="1"/>
</dbReference>
<dbReference type="InterPro" id="IPR046668">
    <property type="entry name" value="DUF6538"/>
</dbReference>
<feature type="domain" description="Tyr recombinase" evidence="2">
    <location>
        <begin position="245"/>
        <end position="429"/>
    </location>
</feature>
<dbReference type="EMBL" id="ASHL01000004">
    <property type="protein sequence ID" value="EPD13295.1"/>
    <property type="molecule type" value="Genomic_DNA"/>
</dbReference>
<dbReference type="InterPro" id="IPR013762">
    <property type="entry name" value="Integrase-like_cat_sf"/>
</dbReference>
<dbReference type="GO" id="GO:0006310">
    <property type="term" value="P:DNA recombination"/>
    <property type="evidence" value="ECO:0007669"/>
    <property type="project" value="UniProtKB-KW"/>
</dbReference>
<dbReference type="AlphaFoldDB" id="A0AB33Z1T2"/>